<keyword evidence="2 9" id="KW-0813">Transport</keyword>
<evidence type="ECO:0000256" key="9">
    <source>
        <dbReference type="RuleBase" id="RU369079"/>
    </source>
</evidence>
<accession>A0A1A9EVY4</accession>
<dbReference type="OrthoDB" id="26202at2"/>
<keyword evidence="12" id="KW-1185">Reference proteome</keyword>
<evidence type="ECO:0000256" key="1">
    <source>
        <dbReference type="ARBA" id="ARBA00004429"/>
    </source>
</evidence>
<dbReference type="AlphaFoldDB" id="A0A1A9EVY4"/>
<evidence type="ECO:0000256" key="3">
    <source>
        <dbReference type="ARBA" id="ARBA00022475"/>
    </source>
</evidence>
<comment type="similarity">
    <text evidence="8 9">Belongs to the TRAP transporter small permease family.</text>
</comment>
<feature type="transmembrane region" description="Helical" evidence="9">
    <location>
        <begin position="46"/>
        <end position="63"/>
    </location>
</feature>
<dbReference type="STRING" id="1821621.A8C75_04595"/>
<dbReference type="GO" id="GO:0005886">
    <property type="term" value="C:plasma membrane"/>
    <property type="evidence" value="ECO:0007669"/>
    <property type="project" value="UniProtKB-SubCell"/>
</dbReference>
<comment type="subunit">
    <text evidence="9">The complex comprises the extracytoplasmic solute receptor protein and the two transmembrane proteins.</text>
</comment>
<reference evidence="11 12" key="2">
    <citation type="journal article" date="2018" name="Int. J. Syst. Evol. Microbiol.">
        <title>Marinobacterium aestuarii sp. nov., a benzene-degrading marine bacterium isolated from estuary sediment.</title>
        <authorList>
            <person name="Bae S.S."/>
            <person name="Jung J."/>
            <person name="Chung D."/>
            <person name="Baek K."/>
        </authorList>
    </citation>
    <scope>NUCLEOTIDE SEQUENCE [LARGE SCALE GENOMIC DNA]</scope>
    <source>
        <strain evidence="11 12">ST58-10</strain>
    </source>
</reference>
<proteinExistence type="inferred from homology"/>
<reference evidence="12" key="1">
    <citation type="submission" date="2016-05" db="EMBL/GenBank/DDBJ databases">
        <authorList>
            <person name="Baek K."/>
            <person name="Yang S.-J."/>
        </authorList>
    </citation>
    <scope>NUCLEOTIDE SEQUENCE [LARGE SCALE GENOMIC DNA]</scope>
    <source>
        <strain evidence="12">ST58-10</strain>
    </source>
</reference>
<dbReference type="Pfam" id="PF04290">
    <property type="entry name" value="DctQ"/>
    <property type="match status" value="1"/>
</dbReference>
<dbReference type="RefSeq" id="WP_067378775.1">
    <property type="nucleotide sequence ID" value="NZ_CP015839.1"/>
</dbReference>
<evidence type="ECO:0000256" key="4">
    <source>
        <dbReference type="ARBA" id="ARBA00022519"/>
    </source>
</evidence>
<dbReference type="PANTHER" id="PTHR35011:SF10">
    <property type="entry name" value="TRAP TRANSPORTER SMALL PERMEASE PROTEIN"/>
    <property type="match status" value="1"/>
</dbReference>
<protein>
    <recommendedName>
        <fullName evidence="9">TRAP transporter small permease protein</fullName>
    </recommendedName>
</protein>
<evidence type="ECO:0000256" key="7">
    <source>
        <dbReference type="ARBA" id="ARBA00023136"/>
    </source>
</evidence>
<dbReference type="InterPro" id="IPR055348">
    <property type="entry name" value="DctQ"/>
</dbReference>
<feature type="transmembrane region" description="Helical" evidence="9">
    <location>
        <begin position="84"/>
        <end position="110"/>
    </location>
</feature>
<dbReference type="EMBL" id="CP015839">
    <property type="protein sequence ID" value="ANG61828.1"/>
    <property type="molecule type" value="Genomic_DNA"/>
</dbReference>
<dbReference type="PANTHER" id="PTHR35011">
    <property type="entry name" value="2,3-DIKETO-L-GULONATE TRAP TRANSPORTER SMALL PERMEASE PROTEIN YIAM"/>
    <property type="match status" value="1"/>
</dbReference>
<name>A0A1A9EVY4_9GAMM</name>
<comment type="subcellular location">
    <subcellularLocation>
        <location evidence="1 9">Cell inner membrane</location>
        <topology evidence="1 9">Multi-pass membrane protein</topology>
    </subcellularLocation>
</comment>
<gene>
    <name evidence="11" type="ORF">A8C75_04595</name>
</gene>
<sequence>MHSLREKLYLASGYLAGFCLVVIMLIILAQIVGRLFGFIVPSAEDFSGYALAGATFLGLAYTFHEGGHIRVTLLIQRCSSRVRFLQELLVLLFALVLVSYMTWHCIYMVWESYVFEEVSYGYIPVPIWIPQVPLALGMLALNLAILDSLVCVVKGRVPAYQTHENELNLEEV</sequence>
<keyword evidence="7 9" id="KW-0472">Membrane</keyword>
<keyword evidence="6 9" id="KW-1133">Transmembrane helix</keyword>
<dbReference type="InterPro" id="IPR007387">
    <property type="entry name" value="TRAP_DctQ"/>
</dbReference>
<feature type="transmembrane region" description="Helical" evidence="9">
    <location>
        <begin position="12"/>
        <end position="40"/>
    </location>
</feature>
<dbReference type="GO" id="GO:0022857">
    <property type="term" value="F:transmembrane transporter activity"/>
    <property type="evidence" value="ECO:0007669"/>
    <property type="project" value="UniProtKB-UniRule"/>
</dbReference>
<keyword evidence="4 9" id="KW-0997">Cell inner membrane</keyword>
<feature type="transmembrane region" description="Helical" evidence="9">
    <location>
        <begin position="122"/>
        <end position="146"/>
    </location>
</feature>
<dbReference type="GO" id="GO:0015740">
    <property type="term" value="P:C4-dicarboxylate transport"/>
    <property type="evidence" value="ECO:0007669"/>
    <property type="project" value="TreeGrafter"/>
</dbReference>
<evidence type="ECO:0000259" key="10">
    <source>
        <dbReference type="Pfam" id="PF04290"/>
    </source>
</evidence>
<evidence type="ECO:0000256" key="2">
    <source>
        <dbReference type="ARBA" id="ARBA00022448"/>
    </source>
</evidence>
<feature type="domain" description="Tripartite ATP-independent periplasmic transporters DctQ component" evidence="10">
    <location>
        <begin position="23"/>
        <end position="154"/>
    </location>
</feature>
<evidence type="ECO:0000256" key="8">
    <source>
        <dbReference type="ARBA" id="ARBA00038436"/>
    </source>
</evidence>
<dbReference type="Proteomes" id="UP000078070">
    <property type="component" value="Chromosome"/>
</dbReference>
<evidence type="ECO:0000256" key="5">
    <source>
        <dbReference type="ARBA" id="ARBA00022692"/>
    </source>
</evidence>
<evidence type="ECO:0000256" key="6">
    <source>
        <dbReference type="ARBA" id="ARBA00022989"/>
    </source>
</evidence>
<evidence type="ECO:0000313" key="12">
    <source>
        <dbReference type="Proteomes" id="UP000078070"/>
    </source>
</evidence>
<keyword evidence="5 9" id="KW-0812">Transmembrane</keyword>
<organism evidence="11 12">
    <name type="scientific">Marinobacterium aestuarii</name>
    <dbReference type="NCBI Taxonomy" id="1821621"/>
    <lineage>
        <taxon>Bacteria</taxon>
        <taxon>Pseudomonadati</taxon>
        <taxon>Pseudomonadota</taxon>
        <taxon>Gammaproteobacteria</taxon>
        <taxon>Oceanospirillales</taxon>
        <taxon>Oceanospirillaceae</taxon>
        <taxon>Marinobacterium</taxon>
    </lineage>
</organism>
<comment type="function">
    <text evidence="9">Part of the tripartite ATP-independent periplasmic (TRAP) transport system.</text>
</comment>
<evidence type="ECO:0000313" key="11">
    <source>
        <dbReference type="EMBL" id="ANG61828.1"/>
    </source>
</evidence>
<dbReference type="KEGG" id="mars:A8C75_04595"/>
<keyword evidence="3" id="KW-1003">Cell membrane</keyword>